<dbReference type="Pfam" id="PF00300">
    <property type="entry name" value="His_Phos_1"/>
    <property type="match status" value="1"/>
</dbReference>
<dbReference type="SMART" id="SM00855">
    <property type="entry name" value="PGAM"/>
    <property type="match status" value="1"/>
</dbReference>
<dbReference type="InterPro" id="IPR050275">
    <property type="entry name" value="PGM_Phosphatase"/>
</dbReference>
<dbReference type="PANTHER" id="PTHR48100">
    <property type="entry name" value="BROAD-SPECIFICITY PHOSPHATASE YOR283W-RELATED"/>
    <property type="match status" value="1"/>
</dbReference>
<dbReference type="KEGG" id="ebla:JGUZn3_07120"/>
<reference evidence="3 4" key="1">
    <citation type="submission" date="2020-08" db="EMBL/GenBank/DDBJ databases">
        <title>Complete genome sequence of Entomobacter blattae G55GP.</title>
        <authorList>
            <person name="Poehlein A."/>
            <person name="Guzman J."/>
            <person name="Daniel R."/>
            <person name="Vilcinskas A."/>
        </authorList>
    </citation>
    <scope>NUCLEOTIDE SEQUENCE [LARGE SCALE GENOMIC DNA]</scope>
    <source>
        <strain evidence="3 4">G55GP</strain>
    </source>
</reference>
<proteinExistence type="predicted"/>
<protein>
    <submittedName>
        <fullName evidence="3">2,3-bisphosphoglycerate-dependent phosphoglycerate mutase</fullName>
        <ecNumber evidence="3">5.4.2.11</ecNumber>
    </submittedName>
</protein>
<dbReference type="GO" id="GO:0016791">
    <property type="term" value="F:phosphatase activity"/>
    <property type="evidence" value="ECO:0007669"/>
    <property type="project" value="TreeGrafter"/>
</dbReference>
<dbReference type="PANTHER" id="PTHR48100:SF1">
    <property type="entry name" value="HISTIDINE PHOSPHATASE FAMILY PROTEIN-RELATED"/>
    <property type="match status" value="1"/>
</dbReference>
<sequence>MIDLIQKPYWYLRHGETEWNVQGLSQGRTDIPLNKRGELQAIKAGDVLARELQPSSMPITHIVTSPLVRARKTAELAAEAIARQGGPRLEITEDVDLQEVNFGDREGKPMGNWYDSWIAGDYTPPNGEPFAELKARGIKAINAAHKQGVPLIVSHGAMFRAVRAAMHMPPNVRLPNATPLWITFKAEPKIWDIAVLEPEKVD</sequence>
<organism evidence="3 4">
    <name type="scientific">Entomobacter blattae</name>
    <dbReference type="NCBI Taxonomy" id="2762277"/>
    <lineage>
        <taxon>Bacteria</taxon>
        <taxon>Pseudomonadati</taxon>
        <taxon>Pseudomonadota</taxon>
        <taxon>Alphaproteobacteria</taxon>
        <taxon>Acetobacterales</taxon>
        <taxon>Acetobacteraceae</taxon>
        <taxon>Entomobacter</taxon>
    </lineage>
</organism>
<feature type="binding site" evidence="2">
    <location>
        <position position="69"/>
    </location>
    <ligand>
        <name>substrate</name>
    </ligand>
</feature>
<feature type="binding site" evidence="2">
    <location>
        <begin position="13"/>
        <end position="20"/>
    </location>
    <ligand>
        <name>substrate</name>
    </ligand>
</feature>
<dbReference type="InterPro" id="IPR013078">
    <property type="entry name" value="His_Pase_superF_clade-1"/>
</dbReference>
<dbReference type="GO" id="GO:0004619">
    <property type="term" value="F:phosphoglycerate mutase activity"/>
    <property type="evidence" value="ECO:0007669"/>
    <property type="project" value="UniProtKB-EC"/>
</dbReference>
<dbReference type="AlphaFoldDB" id="A0A7H1NQ93"/>
<keyword evidence="3" id="KW-0413">Isomerase</keyword>
<dbReference type="Gene3D" id="3.40.50.1240">
    <property type="entry name" value="Phosphoglycerate mutase-like"/>
    <property type="match status" value="1"/>
</dbReference>
<accession>A0A7H1NQ93</accession>
<dbReference type="GO" id="GO:0005737">
    <property type="term" value="C:cytoplasm"/>
    <property type="evidence" value="ECO:0007669"/>
    <property type="project" value="TreeGrafter"/>
</dbReference>
<feature type="active site" description="Proton donor/acceptor" evidence="1">
    <location>
        <position position="99"/>
    </location>
</feature>
<evidence type="ECO:0000313" key="4">
    <source>
        <dbReference type="Proteomes" id="UP000516349"/>
    </source>
</evidence>
<dbReference type="EC" id="5.4.2.11" evidence="3"/>
<gene>
    <name evidence="3" type="primary">gpmA_2</name>
    <name evidence="3" type="ORF">JGUZn3_07120</name>
</gene>
<feature type="active site" description="Tele-phosphohistidine intermediate" evidence="1">
    <location>
        <position position="14"/>
    </location>
</feature>
<dbReference type="InterPro" id="IPR029033">
    <property type="entry name" value="His_PPase_superfam"/>
</dbReference>
<name>A0A7H1NQ93_9PROT</name>
<keyword evidence="4" id="KW-1185">Reference proteome</keyword>
<dbReference type="RefSeq" id="WP_203414342.1">
    <property type="nucleotide sequence ID" value="NZ_CP060244.1"/>
</dbReference>
<dbReference type="Proteomes" id="UP000516349">
    <property type="component" value="Chromosome"/>
</dbReference>
<evidence type="ECO:0000256" key="2">
    <source>
        <dbReference type="PIRSR" id="PIRSR613078-2"/>
    </source>
</evidence>
<evidence type="ECO:0000313" key="3">
    <source>
        <dbReference type="EMBL" id="QNT77953.1"/>
    </source>
</evidence>
<evidence type="ECO:0000256" key="1">
    <source>
        <dbReference type="PIRSR" id="PIRSR613078-1"/>
    </source>
</evidence>
<dbReference type="CDD" id="cd07067">
    <property type="entry name" value="HP_PGM_like"/>
    <property type="match status" value="1"/>
</dbReference>
<dbReference type="SUPFAM" id="SSF53254">
    <property type="entry name" value="Phosphoglycerate mutase-like"/>
    <property type="match status" value="1"/>
</dbReference>
<dbReference type="EMBL" id="CP060244">
    <property type="protein sequence ID" value="QNT77953.1"/>
    <property type="molecule type" value="Genomic_DNA"/>
</dbReference>